<evidence type="ECO:0000313" key="2">
    <source>
        <dbReference type="EMBL" id="SOC80645.1"/>
    </source>
</evidence>
<dbReference type="RefSeq" id="WP_097056400.1">
    <property type="nucleotide sequence ID" value="NZ_OCMF01000002.1"/>
</dbReference>
<proteinExistence type="predicted"/>
<dbReference type="EMBL" id="OCMF01000002">
    <property type="protein sequence ID" value="SOC80645.1"/>
    <property type="molecule type" value="Genomic_DNA"/>
</dbReference>
<accession>A0A285X5R0</accession>
<evidence type="ECO:0000313" key="3">
    <source>
        <dbReference type="Proteomes" id="UP000219193"/>
    </source>
</evidence>
<name>A0A285X5R0_9FLAO</name>
<dbReference type="Pfam" id="PF13649">
    <property type="entry name" value="Methyltransf_25"/>
    <property type="match status" value="1"/>
</dbReference>
<sequence length="206" mass="23318">MNNNKKHWEKVYTEKQPIEVSWYEPMPEVSLNLIKGFQLEKDAAIIDIGGGDSFLAEFLVSQGYTDITVVDISSKAIERAKERMCEKADSITWVVADASEFKPEKQYDLWHDRATFHFFTDAGKKENYLQTLKKAVKPGGYVILATFSEKGPTKCSGLEITQYSIGDMQKLFIEDFNVLSGTNVDHTTPSGGTQNFTFCSFQKKQD</sequence>
<protein>
    <submittedName>
        <fullName evidence="2">Methyltransferase domain-containing protein</fullName>
    </submittedName>
</protein>
<dbReference type="PANTHER" id="PTHR12843">
    <property type="entry name" value="PROTEIN-LYSINE N-METHYLTRANSFERASE METTL10"/>
    <property type="match status" value="1"/>
</dbReference>
<keyword evidence="2" id="KW-0808">Transferase</keyword>
<evidence type="ECO:0000259" key="1">
    <source>
        <dbReference type="Pfam" id="PF13649"/>
    </source>
</evidence>
<dbReference type="SUPFAM" id="SSF53335">
    <property type="entry name" value="S-adenosyl-L-methionine-dependent methyltransferases"/>
    <property type="match status" value="1"/>
</dbReference>
<dbReference type="PANTHER" id="PTHR12843:SF5">
    <property type="entry name" value="EEF1A LYSINE METHYLTRANSFERASE 2"/>
    <property type="match status" value="1"/>
</dbReference>
<dbReference type="Gene3D" id="3.40.50.150">
    <property type="entry name" value="Vaccinia Virus protein VP39"/>
    <property type="match status" value="1"/>
</dbReference>
<gene>
    <name evidence="2" type="ORF">SAMN06296241_2198</name>
</gene>
<dbReference type="InterPro" id="IPR041698">
    <property type="entry name" value="Methyltransf_25"/>
</dbReference>
<dbReference type="CDD" id="cd02440">
    <property type="entry name" value="AdoMet_MTases"/>
    <property type="match status" value="1"/>
</dbReference>
<dbReference type="AlphaFoldDB" id="A0A285X5R0"/>
<dbReference type="OrthoDB" id="9788660at2"/>
<organism evidence="2 3">
    <name type="scientific">Salinimicrobium sediminis</name>
    <dbReference type="NCBI Taxonomy" id="1343891"/>
    <lineage>
        <taxon>Bacteria</taxon>
        <taxon>Pseudomonadati</taxon>
        <taxon>Bacteroidota</taxon>
        <taxon>Flavobacteriia</taxon>
        <taxon>Flavobacteriales</taxon>
        <taxon>Flavobacteriaceae</taxon>
        <taxon>Salinimicrobium</taxon>
    </lineage>
</organism>
<feature type="domain" description="Methyltransferase" evidence="1">
    <location>
        <begin position="45"/>
        <end position="140"/>
    </location>
</feature>
<dbReference type="GO" id="GO:0008168">
    <property type="term" value="F:methyltransferase activity"/>
    <property type="evidence" value="ECO:0007669"/>
    <property type="project" value="UniProtKB-KW"/>
</dbReference>
<keyword evidence="2" id="KW-0489">Methyltransferase</keyword>
<dbReference type="InterPro" id="IPR029063">
    <property type="entry name" value="SAM-dependent_MTases_sf"/>
</dbReference>
<dbReference type="Proteomes" id="UP000219193">
    <property type="component" value="Unassembled WGS sequence"/>
</dbReference>
<dbReference type="GO" id="GO:0032259">
    <property type="term" value="P:methylation"/>
    <property type="evidence" value="ECO:0007669"/>
    <property type="project" value="UniProtKB-KW"/>
</dbReference>
<reference evidence="3" key="1">
    <citation type="submission" date="2017-09" db="EMBL/GenBank/DDBJ databases">
        <authorList>
            <person name="Varghese N."/>
            <person name="Submissions S."/>
        </authorList>
    </citation>
    <scope>NUCLEOTIDE SEQUENCE [LARGE SCALE GENOMIC DNA]</scope>
    <source>
        <strain evidence="3">CGMCC 1.12641</strain>
    </source>
</reference>
<keyword evidence="3" id="KW-1185">Reference proteome</keyword>